<organism evidence="1 2">
    <name type="scientific">Cardiocondyla obscurior</name>
    <dbReference type="NCBI Taxonomy" id="286306"/>
    <lineage>
        <taxon>Eukaryota</taxon>
        <taxon>Metazoa</taxon>
        <taxon>Ecdysozoa</taxon>
        <taxon>Arthropoda</taxon>
        <taxon>Hexapoda</taxon>
        <taxon>Insecta</taxon>
        <taxon>Pterygota</taxon>
        <taxon>Neoptera</taxon>
        <taxon>Endopterygota</taxon>
        <taxon>Hymenoptera</taxon>
        <taxon>Apocrita</taxon>
        <taxon>Aculeata</taxon>
        <taxon>Formicoidea</taxon>
        <taxon>Formicidae</taxon>
        <taxon>Myrmicinae</taxon>
        <taxon>Cardiocondyla</taxon>
    </lineage>
</organism>
<sequence length="103" mass="12178">MKPNWVSRSGFEPNESGTQLRILDTPMIRLPPCHRRPAGIRFRIDRFNWSVATRRVETRPHATTKLHRGERRFNRTVGRSVGQLVQCANYLCLRLRNERVIRL</sequence>
<evidence type="ECO:0000313" key="2">
    <source>
        <dbReference type="Proteomes" id="UP001430953"/>
    </source>
</evidence>
<protein>
    <submittedName>
        <fullName evidence="1">Uncharacterized protein</fullName>
    </submittedName>
</protein>
<gene>
    <name evidence="1" type="ORF">PUN28_012438</name>
</gene>
<evidence type="ECO:0000313" key="1">
    <source>
        <dbReference type="EMBL" id="KAL0113279.1"/>
    </source>
</evidence>
<name>A0AAW2FFG4_9HYME</name>
<accession>A0AAW2FFG4</accession>
<comment type="caution">
    <text evidence="1">The sequence shown here is derived from an EMBL/GenBank/DDBJ whole genome shotgun (WGS) entry which is preliminary data.</text>
</comment>
<dbReference type="Proteomes" id="UP001430953">
    <property type="component" value="Unassembled WGS sequence"/>
</dbReference>
<proteinExistence type="predicted"/>
<keyword evidence="2" id="KW-1185">Reference proteome</keyword>
<dbReference type="AlphaFoldDB" id="A0AAW2FFG4"/>
<reference evidence="1 2" key="1">
    <citation type="submission" date="2023-03" db="EMBL/GenBank/DDBJ databases">
        <title>High recombination rates correlate with genetic variation in Cardiocondyla obscurior ants.</title>
        <authorList>
            <person name="Errbii M."/>
        </authorList>
    </citation>
    <scope>NUCLEOTIDE SEQUENCE [LARGE SCALE GENOMIC DNA]</scope>
    <source>
        <strain evidence="1">Alpha-2009</strain>
        <tissue evidence="1">Whole body</tissue>
    </source>
</reference>
<dbReference type="EMBL" id="JADYXP020000012">
    <property type="protein sequence ID" value="KAL0113279.1"/>
    <property type="molecule type" value="Genomic_DNA"/>
</dbReference>